<keyword evidence="7" id="KW-1133">Transmembrane helix</keyword>
<dbReference type="Pfam" id="PF09771">
    <property type="entry name" value="Tmemb_18A"/>
    <property type="match status" value="1"/>
</dbReference>
<evidence type="ECO:0000256" key="3">
    <source>
        <dbReference type="ARBA" id="ARBA00010998"/>
    </source>
</evidence>
<proteinExistence type="inferred from homology"/>
<reference evidence="12" key="1">
    <citation type="submission" date="2020-03" db="EMBL/GenBank/DDBJ databases">
        <title>Melopsittacus undulatus (budgerigar) genome, bMelUnd1, maternal haplotype with Z.</title>
        <authorList>
            <person name="Gedman G."/>
            <person name="Mountcastle J."/>
            <person name="Haase B."/>
            <person name="Formenti G."/>
            <person name="Wright T."/>
            <person name="Apodaca J."/>
            <person name="Pelan S."/>
            <person name="Chow W."/>
            <person name="Rhie A."/>
            <person name="Howe K."/>
            <person name="Fedrigo O."/>
            <person name="Jarvis E.D."/>
        </authorList>
    </citation>
    <scope>NUCLEOTIDE SEQUENCE [LARGE SCALE GENOMIC DNA]</scope>
</reference>
<evidence type="ECO:0000256" key="10">
    <source>
        <dbReference type="ARBA" id="ARBA00023242"/>
    </source>
</evidence>
<sequence>ILIVVSVCTTSGAWNWLIDPETQKVSFFISFWNHTLFTIRCITLISLFFAGIHRIVVAPSITAARGQTVLAGYNMSRDDTEKLILKPRPHVQG</sequence>
<evidence type="ECO:0000256" key="4">
    <source>
        <dbReference type="ARBA" id="ARBA00021024"/>
    </source>
</evidence>
<dbReference type="InterPro" id="IPR019168">
    <property type="entry name" value="NEP1-R1"/>
</dbReference>
<evidence type="ECO:0000256" key="11">
    <source>
        <dbReference type="ARBA" id="ARBA00030458"/>
    </source>
</evidence>
<dbReference type="GO" id="GO:0071595">
    <property type="term" value="C:Nem1-Spo7 phosphatase complex"/>
    <property type="evidence" value="ECO:0007669"/>
    <property type="project" value="InterPro"/>
</dbReference>
<dbReference type="GO" id="GO:0006629">
    <property type="term" value="P:lipid metabolic process"/>
    <property type="evidence" value="ECO:0007669"/>
    <property type="project" value="UniProtKB-KW"/>
</dbReference>
<keyword evidence="9" id="KW-0472">Membrane</keyword>
<dbReference type="AlphaFoldDB" id="A0A8V5GX36"/>
<name>A0A8V5GX36_MELUD</name>
<evidence type="ECO:0000256" key="8">
    <source>
        <dbReference type="ARBA" id="ARBA00023098"/>
    </source>
</evidence>
<keyword evidence="10" id="KW-0539">Nucleus</keyword>
<organism evidence="12 13">
    <name type="scientific">Melopsittacus undulatus</name>
    <name type="common">Budgerigar</name>
    <name type="synonym">Psittacus undulatus</name>
    <dbReference type="NCBI Taxonomy" id="13146"/>
    <lineage>
        <taxon>Eukaryota</taxon>
        <taxon>Metazoa</taxon>
        <taxon>Chordata</taxon>
        <taxon>Craniata</taxon>
        <taxon>Vertebrata</taxon>
        <taxon>Euteleostomi</taxon>
        <taxon>Archelosauria</taxon>
        <taxon>Archosauria</taxon>
        <taxon>Dinosauria</taxon>
        <taxon>Saurischia</taxon>
        <taxon>Theropoda</taxon>
        <taxon>Coelurosauria</taxon>
        <taxon>Aves</taxon>
        <taxon>Neognathae</taxon>
        <taxon>Neoaves</taxon>
        <taxon>Telluraves</taxon>
        <taxon>Australaves</taxon>
        <taxon>Psittaciformes</taxon>
        <taxon>Psittaculidae</taxon>
        <taxon>Melopsittacus</taxon>
    </lineage>
</organism>
<evidence type="ECO:0000256" key="5">
    <source>
        <dbReference type="ARBA" id="ARBA00022490"/>
    </source>
</evidence>
<protein>
    <recommendedName>
        <fullName evidence="4">Nuclear envelope phosphatase-regulatory subunit 1</fullName>
    </recommendedName>
    <alternativeName>
        <fullName evidence="11">Transmembrane protein 188</fullName>
    </alternativeName>
</protein>
<evidence type="ECO:0000256" key="2">
    <source>
        <dbReference type="ARBA" id="ARBA00004496"/>
    </source>
</evidence>
<keyword evidence="5" id="KW-0963">Cytoplasm</keyword>
<accession>A0A8V5GX36</accession>
<keyword evidence="13" id="KW-1185">Reference proteome</keyword>
<dbReference type="PANTHER" id="PTHR20996">
    <property type="entry name" value="NUCLEAR ENVELOPE PHOSPHATASE-REGULATORY SUBUNIT 1"/>
    <property type="match status" value="1"/>
</dbReference>
<dbReference type="Ensembl" id="ENSMUNT00000035365.1">
    <property type="protein sequence ID" value="ENSMUNP00000030305.1"/>
    <property type="gene ID" value="ENSMUNG00000017010.1"/>
</dbReference>
<evidence type="ECO:0000313" key="13">
    <source>
        <dbReference type="Proteomes" id="UP000694405"/>
    </source>
</evidence>
<evidence type="ECO:0000313" key="12">
    <source>
        <dbReference type="Ensembl" id="ENSMUNP00000030305.1"/>
    </source>
</evidence>
<reference evidence="12" key="2">
    <citation type="submission" date="2025-08" db="UniProtKB">
        <authorList>
            <consortium name="Ensembl"/>
        </authorList>
    </citation>
    <scope>IDENTIFICATION</scope>
</reference>
<dbReference type="GO" id="GO:0005737">
    <property type="term" value="C:cytoplasm"/>
    <property type="evidence" value="ECO:0007669"/>
    <property type="project" value="UniProtKB-SubCell"/>
</dbReference>
<evidence type="ECO:0000256" key="1">
    <source>
        <dbReference type="ARBA" id="ARBA00004232"/>
    </source>
</evidence>
<keyword evidence="6" id="KW-0812">Transmembrane</keyword>
<evidence type="ECO:0000256" key="9">
    <source>
        <dbReference type="ARBA" id="ARBA00023136"/>
    </source>
</evidence>
<dbReference type="GO" id="GO:0031965">
    <property type="term" value="C:nuclear membrane"/>
    <property type="evidence" value="ECO:0007669"/>
    <property type="project" value="UniProtKB-SubCell"/>
</dbReference>
<keyword evidence="8" id="KW-0443">Lipid metabolism</keyword>
<comment type="similarity">
    <text evidence="3">Belongs to the CNEP1R1 family.</text>
</comment>
<dbReference type="Proteomes" id="UP000694405">
    <property type="component" value="Unassembled WGS sequence"/>
</dbReference>
<dbReference type="PANTHER" id="PTHR20996:SF1">
    <property type="entry name" value="NUCLEAR ENVELOPE PHOSPHATASE-REGULATORY SUBUNIT 1"/>
    <property type="match status" value="1"/>
</dbReference>
<reference evidence="12" key="3">
    <citation type="submission" date="2025-09" db="UniProtKB">
        <authorList>
            <consortium name="Ensembl"/>
        </authorList>
    </citation>
    <scope>IDENTIFICATION</scope>
</reference>
<comment type="subcellular location">
    <subcellularLocation>
        <location evidence="2">Cytoplasm</location>
    </subcellularLocation>
    <subcellularLocation>
        <location evidence="1">Nucleus membrane</location>
        <topology evidence="1">Multi-pass membrane protein</topology>
    </subcellularLocation>
</comment>
<evidence type="ECO:0000256" key="7">
    <source>
        <dbReference type="ARBA" id="ARBA00022989"/>
    </source>
</evidence>
<evidence type="ECO:0000256" key="6">
    <source>
        <dbReference type="ARBA" id="ARBA00022692"/>
    </source>
</evidence>